<feature type="chain" id="PRO_5020421446" evidence="12">
    <location>
        <begin position="20"/>
        <end position="755"/>
    </location>
</feature>
<evidence type="ECO:0000259" key="15">
    <source>
        <dbReference type="Pfam" id="PF21305"/>
    </source>
</evidence>
<dbReference type="PRINTS" id="PR00811">
    <property type="entry name" value="BCTERIALGSPD"/>
</dbReference>
<comment type="subcellular location">
    <subcellularLocation>
        <location evidence="1 10">Cell outer membrane</location>
    </subcellularLocation>
</comment>
<keyword evidence="7" id="KW-0653">Protein transport</keyword>
<evidence type="ECO:0000256" key="11">
    <source>
        <dbReference type="SAM" id="MobiDB-lite"/>
    </source>
</evidence>
<sequence length="755" mass="78747">MWALRLLLVIVGLAGVVSCASLDSEPDSRGSVFEGGVFGDLRARKPKPSAREPQGLIPVGGGGSGRSQIFGPGAYAADGTAAAGARTGAATDPAAGEATGASQPDAYRLNFDNAEIRDVVHAVLGEALGLNYTISPDVAGTTSISSARPVSRNELLSTLETVLSSQGFSLTKSGGVYRVGPLLPAAGAVDVGRRSSPGYGVSIVPLRFVSVQAISRLLGGFVTDAESLRIDRTKNALVISGPGPKREEVVQTVLSFDEDWMANQSVAILELKRAQPDAIVSELERVFDSGANGNANGAIQFKPIKRLRAVLAVSSNQTLIRRAETWVRRLDQENADGEGNVFIYRAKYRDSKELAKIVGTLFGISADTSLSTGGQQGTSGGGSGTSGSGSTTGSPISGSSTAGGTDPTQSTDPSQTGETPIDNVTGAGEDSGGGDQSGTSASDSASPDVIDLTRQGNEGANTAVRISADPTNNSVVVFADGDTFRKIQATLRELDVPPLQVAIQATIAEVKLNTTLQYGVKYYFQSGDAGVNFQNSEASTLTRTLPGFNFLLGAASDPDMIISALDKVTDVEILSSPSLVVMENQTANLQVGNSVPIQVSQRTSNDTSNAVTVNEIEYRNTGIILKVTPRIGDNGAVTMSIDQEISNVADQSNKLGPTFSQRKVSSRISVVSGQTVVLAGLITSSKDNGRTGLPLVNRIPILRDAAGDTSKKGERTELVVLIKPVVIHDGEDAQTVAEDLRSRLWSIGQRERQSP</sequence>
<feature type="signal peptide" evidence="12">
    <location>
        <begin position="1"/>
        <end position="19"/>
    </location>
</feature>
<keyword evidence="6 12" id="KW-0732">Signal</keyword>
<feature type="domain" description="Type II/III secretion system secretin-like" evidence="13">
    <location>
        <begin position="564"/>
        <end position="727"/>
    </location>
</feature>
<evidence type="ECO:0000256" key="8">
    <source>
        <dbReference type="ARBA" id="ARBA00023136"/>
    </source>
</evidence>
<keyword evidence="4" id="KW-1134">Transmembrane beta strand</keyword>
<dbReference type="Proteomes" id="UP000294547">
    <property type="component" value="Unassembled WGS sequence"/>
</dbReference>
<keyword evidence="8" id="KW-0472">Membrane</keyword>
<evidence type="ECO:0000256" key="6">
    <source>
        <dbReference type="ARBA" id="ARBA00022729"/>
    </source>
</evidence>
<comment type="caution">
    <text evidence="16">The sequence shown here is derived from an EMBL/GenBank/DDBJ whole genome shotgun (WGS) entry which is preliminary data.</text>
</comment>
<feature type="region of interest" description="Disordered" evidence="11">
    <location>
        <begin position="368"/>
        <end position="453"/>
    </location>
</feature>
<dbReference type="InterPro" id="IPR005644">
    <property type="entry name" value="NolW-like"/>
</dbReference>
<comment type="similarity">
    <text evidence="2">Belongs to the bacterial secretin family. GSP D subfamily.</text>
</comment>
<dbReference type="GO" id="GO:0015627">
    <property type="term" value="C:type II protein secretion system complex"/>
    <property type="evidence" value="ECO:0007669"/>
    <property type="project" value="InterPro"/>
</dbReference>
<dbReference type="OrthoDB" id="9775455at2"/>
<keyword evidence="5" id="KW-0812">Transmembrane</keyword>
<dbReference type="Pfam" id="PF03958">
    <property type="entry name" value="Secretin_N"/>
    <property type="match status" value="1"/>
</dbReference>
<accession>A0A4R6R689</accession>
<evidence type="ECO:0000313" key="16">
    <source>
        <dbReference type="EMBL" id="TDP81443.1"/>
    </source>
</evidence>
<evidence type="ECO:0000313" key="17">
    <source>
        <dbReference type="Proteomes" id="UP000294547"/>
    </source>
</evidence>
<gene>
    <name evidence="16" type="ORF">EDD54_4311</name>
</gene>
<feature type="compositionally biased region" description="Polar residues" evidence="11">
    <location>
        <begin position="406"/>
        <end position="418"/>
    </location>
</feature>
<dbReference type="InterPro" id="IPR001775">
    <property type="entry name" value="GspD/PilQ"/>
</dbReference>
<keyword evidence="3 10" id="KW-0813">Transport</keyword>
<dbReference type="PRINTS" id="PR01032">
    <property type="entry name" value="PHAGEIV"/>
</dbReference>
<dbReference type="InterPro" id="IPR013356">
    <property type="entry name" value="T2SS_GspD"/>
</dbReference>
<dbReference type="GO" id="GO:0009279">
    <property type="term" value="C:cell outer membrane"/>
    <property type="evidence" value="ECO:0007669"/>
    <property type="project" value="UniProtKB-SubCell"/>
</dbReference>
<dbReference type="InterPro" id="IPR050810">
    <property type="entry name" value="Bact_Secretion_Sys_Channel"/>
</dbReference>
<evidence type="ECO:0000256" key="12">
    <source>
        <dbReference type="SAM" id="SignalP"/>
    </source>
</evidence>
<reference evidence="16 17" key="1">
    <citation type="submission" date="2019-03" db="EMBL/GenBank/DDBJ databases">
        <title>Genomic Encyclopedia of Type Strains, Phase IV (KMG-IV): sequencing the most valuable type-strain genomes for metagenomic binning, comparative biology and taxonomic classification.</title>
        <authorList>
            <person name="Goeker M."/>
        </authorList>
    </citation>
    <scope>NUCLEOTIDE SEQUENCE [LARGE SCALE GENOMIC DNA]</scope>
    <source>
        <strain evidence="16 17">DSM 102969</strain>
    </source>
</reference>
<evidence type="ECO:0000256" key="3">
    <source>
        <dbReference type="ARBA" id="ARBA00022448"/>
    </source>
</evidence>
<evidence type="ECO:0000256" key="7">
    <source>
        <dbReference type="ARBA" id="ARBA00022927"/>
    </source>
</evidence>
<dbReference type="PANTHER" id="PTHR30332:SF25">
    <property type="entry name" value="SECRETIN XPSD"/>
    <property type="match status" value="1"/>
</dbReference>
<protein>
    <submittedName>
        <fullName evidence="16">Type II secretion system protein D (GspD)</fullName>
    </submittedName>
</protein>
<organism evidence="16 17">
    <name type="scientific">Oharaeibacter diazotrophicus</name>
    <dbReference type="NCBI Taxonomy" id="1920512"/>
    <lineage>
        <taxon>Bacteria</taxon>
        <taxon>Pseudomonadati</taxon>
        <taxon>Pseudomonadota</taxon>
        <taxon>Alphaproteobacteria</taxon>
        <taxon>Hyphomicrobiales</taxon>
        <taxon>Pleomorphomonadaceae</taxon>
        <taxon>Oharaeibacter</taxon>
    </lineage>
</organism>
<feature type="domain" description="NolW-like" evidence="14">
    <location>
        <begin position="341"/>
        <end position="500"/>
    </location>
</feature>
<feature type="compositionally biased region" description="Low complexity" evidence="11">
    <location>
        <begin position="388"/>
        <end position="405"/>
    </location>
</feature>
<dbReference type="InterPro" id="IPR004846">
    <property type="entry name" value="T2SS/T3SS_dom"/>
</dbReference>
<evidence type="ECO:0000259" key="13">
    <source>
        <dbReference type="Pfam" id="PF00263"/>
    </source>
</evidence>
<keyword evidence="17" id="KW-1185">Reference proteome</keyword>
<dbReference type="PANTHER" id="PTHR30332">
    <property type="entry name" value="PROBABLE GENERAL SECRETION PATHWAY PROTEIN D"/>
    <property type="match status" value="1"/>
</dbReference>
<dbReference type="Pfam" id="PF00263">
    <property type="entry name" value="Secretin"/>
    <property type="match status" value="1"/>
</dbReference>
<keyword evidence="9" id="KW-0998">Cell outer membrane</keyword>
<evidence type="ECO:0000256" key="10">
    <source>
        <dbReference type="RuleBase" id="RU004004"/>
    </source>
</evidence>
<dbReference type="GO" id="GO:0015628">
    <property type="term" value="P:protein secretion by the type II secretion system"/>
    <property type="evidence" value="ECO:0007669"/>
    <property type="project" value="InterPro"/>
</dbReference>
<feature type="compositionally biased region" description="Gly residues" evidence="11">
    <location>
        <begin position="374"/>
        <end position="387"/>
    </location>
</feature>
<dbReference type="InterPro" id="IPR038591">
    <property type="entry name" value="NolW-like_sf"/>
</dbReference>
<evidence type="ECO:0000256" key="2">
    <source>
        <dbReference type="ARBA" id="ARBA00006980"/>
    </source>
</evidence>
<dbReference type="PROSITE" id="PS51257">
    <property type="entry name" value="PROKAR_LIPOPROTEIN"/>
    <property type="match status" value="1"/>
</dbReference>
<evidence type="ECO:0000256" key="1">
    <source>
        <dbReference type="ARBA" id="ARBA00004442"/>
    </source>
</evidence>
<dbReference type="InterPro" id="IPR049371">
    <property type="entry name" value="GspD-like_N0"/>
</dbReference>
<evidence type="ECO:0000256" key="5">
    <source>
        <dbReference type="ARBA" id="ARBA00022692"/>
    </source>
</evidence>
<evidence type="ECO:0000256" key="9">
    <source>
        <dbReference type="ARBA" id="ARBA00023237"/>
    </source>
</evidence>
<evidence type="ECO:0000259" key="14">
    <source>
        <dbReference type="Pfam" id="PF03958"/>
    </source>
</evidence>
<name>A0A4R6R689_9HYPH</name>
<dbReference type="Gene3D" id="3.30.1370.120">
    <property type="match status" value="2"/>
</dbReference>
<feature type="domain" description="GspD-like N0" evidence="15">
    <location>
        <begin position="109"/>
        <end position="179"/>
    </location>
</feature>
<evidence type="ECO:0000256" key="4">
    <source>
        <dbReference type="ARBA" id="ARBA00022452"/>
    </source>
</evidence>
<feature type="region of interest" description="Disordered" evidence="11">
    <location>
        <begin position="43"/>
        <end position="62"/>
    </location>
</feature>
<dbReference type="AlphaFoldDB" id="A0A4R6R689"/>
<proteinExistence type="inferred from homology"/>
<dbReference type="EMBL" id="SNXY01000012">
    <property type="protein sequence ID" value="TDP81443.1"/>
    <property type="molecule type" value="Genomic_DNA"/>
</dbReference>
<dbReference type="NCBIfam" id="TIGR02517">
    <property type="entry name" value="type_II_gspD"/>
    <property type="match status" value="1"/>
</dbReference>
<dbReference type="Pfam" id="PF21305">
    <property type="entry name" value="type_II_gspD_N0"/>
    <property type="match status" value="1"/>
</dbReference>